<reference evidence="2" key="1">
    <citation type="submission" date="2021-03" db="EMBL/GenBank/DDBJ databases">
        <title>Agromyces archimandritus sp. nov., isolated from the cockroach Archimandrita tessellata.</title>
        <authorList>
            <person name="Guzman J."/>
            <person name="Ortuzar M."/>
            <person name="Poehlein A."/>
            <person name="Daniel R."/>
            <person name="Trujillo M."/>
            <person name="Vilcinskas A."/>
        </authorList>
    </citation>
    <scope>NUCLEOTIDE SEQUENCE</scope>
    <source>
        <strain evidence="2">G127AT</strain>
    </source>
</reference>
<keyword evidence="3" id="KW-1185">Reference proteome</keyword>
<dbReference type="RefSeq" id="WP_210898735.1">
    <property type="nucleotide sequence ID" value="NZ_CP071696.1"/>
</dbReference>
<evidence type="ECO:0000313" key="2">
    <source>
        <dbReference type="EMBL" id="QTX04781.1"/>
    </source>
</evidence>
<gene>
    <name evidence="2" type="ORF">G127AT_00440</name>
</gene>
<evidence type="ECO:0000313" key="3">
    <source>
        <dbReference type="Proteomes" id="UP000671914"/>
    </source>
</evidence>
<evidence type="ECO:0000259" key="1">
    <source>
        <dbReference type="PROSITE" id="PS51819"/>
    </source>
</evidence>
<dbReference type="Gene3D" id="3.10.180.10">
    <property type="entry name" value="2,3-Dihydroxybiphenyl 1,2-Dioxygenase, domain 1"/>
    <property type="match status" value="1"/>
</dbReference>
<dbReference type="InterPro" id="IPR037523">
    <property type="entry name" value="VOC_core"/>
</dbReference>
<dbReference type="InterPro" id="IPR051332">
    <property type="entry name" value="Fosfomycin_Res_Enzymes"/>
</dbReference>
<dbReference type="KEGG" id="aarc:G127AT_00440"/>
<proteinExistence type="predicted"/>
<dbReference type="InterPro" id="IPR029068">
    <property type="entry name" value="Glyas_Bleomycin-R_OHBP_Dase"/>
</dbReference>
<dbReference type="PROSITE" id="PS51819">
    <property type="entry name" value="VOC"/>
    <property type="match status" value="1"/>
</dbReference>
<dbReference type="Pfam" id="PF13669">
    <property type="entry name" value="Glyoxalase_4"/>
    <property type="match status" value="1"/>
</dbReference>
<organism evidence="2 3">
    <name type="scientific">Agromyces archimandritae</name>
    <dbReference type="NCBI Taxonomy" id="2781962"/>
    <lineage>
        <taxon>Bacteria</taxon>
        <taxon>Bacillati</taxon>
        <taxon>Actinomycetota</taxon>
        <taxon>Actinomycetes</taxon>
        <taxon>Micrococcales</taxon>
        <taxon>Microbacteriaceae</taxon>
        <taxon>Agromyces</taxon>
    </lineage>
</organism>
<sequence>MSEPGTLHHVELRVRDLAAAVEDWGWLLGELGYEPFQEWPDGRSWRLGPSYLVVESTPLGGGHDRRMPGLSHLAFHAGTRAEVDRLWQAAPAHGWSQLYSDRHPFAGGEEHYAAFLENAERFKVELVAEG</sequence>
<accession>A0A975FMR5</accession>
<dbReference type="Proteomes" id="UP000671914">
    <property type="component" value="Chromosome"/>
</dbReference>
<dbReference type="PANTHER" id="PTHR36113:SF6">
    <property type="entry name" value="FOSFOMYCIN RESISTANCE PROTEIN FOSX"/>
    <property type="match status" value="1"/>
</dbReference>
<dbReference type="EMBL" id="CP071696">
    <property type="protein sequence ID" value="QTX04781.1"/>
    <property type="molecule type" value="Genomic_DNA"/>
</dbReference>
<protein>
    <submittedName>
        <fullName evidence="2">VOC family protein</fullName>
    </submittedName>
</protein>
<name>A0A975FMR5_9MICO</name>
<feature type="domain" description="VOC" evidence="1">
    <location>
        <begin position="6"/>
        <end position="129"/>
    </location>
</feature>
<dbReference type="PANTHER" id="PTHR36113">
    <property type="entry name" value="LYASE, PUTATIVE-RELATED-RELATED"/>
    <property type="match status" value="1"/>
</dbReference>
<dbReference type="SUPFAM" id="SSF54593">
    <property type="entry name" value="Glyoxalase/Bleomycin resistance protein/Dihydroxybiphenyl dioxygenase"/>
    <property type="match status" value="1"/>
</dbReference>
<dbReference type="AlphaFoldDB" id="A0A975FMR5"/>